<dbReference type="VEuPathDB" id="VectorBase:GAUT013930"/>
<keyword evidence="1" id="KW-0812">Transmembrane</keyword>
<dbReference type="AlphaFoldDB" id="A0A1A9USJ9"/>
<evidence type="ECO:0000313" key="4">
    <source>
        <dbReference type="Proteomes" id="UP000078200"/>
    </source>
</evidence>
<accession>A0A1A9USJ9</accession>
<dbReference type="PANTHER" id="PTHR13098:SF3">
    <property type="entry name" value="WOLFRAMIN"/>
    <property type="match status" value="1"/>
</dbReference>
<dbReference type="GO" id="GO:0030968">
    <property type="term" value="P:endoplasmic reticulum unfolded protein response"/>
    <property type="evidence" value="ECO:0007669"/>
    <property type="project" value="TreeGrafter"/>
</dbReference>
<reference evidence="3" key="1">
    <citation type="submission" date="2020-05" db="UniProtKB">
        <authorList>
            <consortium name="EnsemblMetazoa"/>
        </authorList>
    </citation>
    <scope>IDENTIFICATION</scope>
    <source>
        <strain evidence="3">TTRI</strain>
    </source>
</reference>
<feature type="transmembrane region" description="Helical" evidence="1">
    <location>
        <begin position="125"/>
        <end position="147"/>
    </location>
</feature>
<feature type="transmembrane region" description="Helical" evidence="1">
    <location>
        <begin position="36"/>
        <end position="53"/>
    </location>
</feature>
<organism evidence="3 4">
    <name type="scientific">Glossina austeni</name>
    <name type="common">Savannah tsetse fly</name>
    <dbReference type="NCBI Taxonomy" id="7395"/>
    <lineage>
        <taxon>Eukaryota</taxon>
        <taxon>Metazoa</taxon>
        <taxon>Ecdysozoa</taxon>
        <taxon>Arthropoda</taxon>
        <taxon>Hexapoda</taxon>
        <taxon>Insecta</taxon>
        <taxon>Pterygota</taxon>
        <taxon>Neoptera</taxon>
        <taxon>Endopterygota</taxon>
        <taxon>Diptera</taxon>
        <taxon>Brachycera</taxon>
        <taxon>Muscomorpha</taxon>
        <taxon>Hippoboscoidea</taxon>
        <taxon>Glossinidae</taxon>
        <taxon>Glossina</taxon>
    </lineage>
</organism>
<dbReference type="PRINTS" id="PR02060">
    <property type="entry name" value="WOLFFAMILY"/>
</dbReference>
<dbReference type="InterPro" id="IPR045400">
    <property type="entry name" value="Wolframin_Cys-rich"/>
</dbReference>
<evidence type="ECO:0000259" key="2">
    <source>
        <dbReference type="Pfam" id="PF20053"/>
    </source>
</evidence>
<name>A0A1A9USJ9_GLOAU</name>
<dbReference type="GO" id="GO:0055074">
    <property type="term" value="P:calcium ion homeostasis"/>
    <property type="evidence" value="ECO:0007669"/>
    <property type="project" value="TreeGrafter"/>
</dbReference>
<evidence type="ECO:0000256" key="1">
    <source>
        <dbReference type="SAM" id="Phobius"/>
    </source>
</evidence>
<dbReference type="InterPro" id="IPR026209">
    <property type="entry name" value="Wolframin_fam"/>
</dbReference>
<keyword evidence="1" id="KW-1133">Transmembrane helix</keyword>
<evidence type="ECO:0000313" key="3">
    <source>
        <dbReference type="EnsemblMetazoa" id="GAUT013930-PA"/>
    </source>
</evidence>
<keyword evidence="1" id="KW-0472">Membrane</keyword>
<dbReference type="EnsemblMetazoa" id="GAUT013930-RA">
    <property type="protein sequence ID" value="GAUT013930-PA"/>
    <property type="gene ID" value="GAUT013930"/>
</dbReference>
<dbReference type="Proteomes" id="UP000078200">
    <property type="component" value="Unassembled WGS sequence"/>
</dbReference>
<dbReference type="PANTHER" id="PTHR13098">
    <property type="entry name" value="WOLFRAMIN"/>
    <property type="match status" value="1"/>
</dbReference>
<keyword evidence="4" id="KW-1185">Reference proteome</keyword>
<dbReference type="Pfam" id="PF20053">
    <property type="entry name" value="WC-rich"/>
    <property type="match status" value="1"/>
</dbReference>
<sequence length="260" mass="30005">MLKIKHDFIDFRLWSGLFLSYGDRNVKANISDMQPYLYFFCAFIGNLLLYPIIPADGFPHSKWTSGAGTFAFISLVAFMCLSRDWMVAVSFGVNVLAKHTYEMDKVATPAIELTRHLYICRRAENFITIVQVLICLIAACILTFAYMTPSFKNAICFATIIPDLKLDAMPIIAVCRLGTQLRHNWDLAVAWEGDVSQIQITSAKNLRSWYIKSYLPRWPANFVTCFWNESIIEQCQYHPNPFCEESQYILKHTYLQEKFS</sequence>
<proteinExistence type="predicted"/>
<feature type="domain" description="Wolframin cysteine-rich" evidence="2">
    <location>
        <begin position="186"/>
        <end position="253"/>
    </location>
</feature>
<protein>
    <recommendedName>
        <fullName evidence="2">Wolframin cysteine-rich domain-containing protein</fullName>
    </recommendedName>
</protein>
<dbReference type="GO" id="GO:0005789">
    <property type="term" value="C:endoplasmic reticulum membrane"/>
    <property type="evidence" value="ECO:0007669"/>
    <property type="project" value="TreeGrafter"/>
</dbReference>
<dbReference type="STRING" id="7395.A0A1A9USJ9"/>
<feature type="transmembrane region" description="Helical" evidence="1">
    <location>
        <begin position="65"/>
        <end position="81"/>
    </location>
</feature>